<evidence type="ECO:0000313" key="6">
    <source>
        <dbReference type="Proteomes" id="UP000242288"/>
    </source>
</evidence>
<comment type="similarity">
    <text evidence="1">Belongs to the FlgD family.</text>
</comment>
<comment type="function">
    <text evidence="4">Required for flagellar hook formation. May act as a scaffolding protein.</text>
</comment>
<proteinExistence type="inferred from homology"/>
<comment type="caution">
    <text evidence="5">The sequence shown here is derived from an EMBL/GenBank/DDBJ whole genome shotgun (WGS) entry which is preliminary data.</text>
</comment>
<keyword evidence="3" id="KW-1005">Bacterial flagellum biogenesis</keyword>
<organism evidence="5 6">
    <name type="scientific">Thermodesulfovibrio aggregans</name>
    <dbReference type="NCBI Taxonomy" id="86166"/>
    <lineage>
        <taxon>Bacteria</taxon>
        <taxon>Pseudomonadati</taxon>
        <taxon>Nitrospirota</taxon>
        <taxon>Thermodesulfovibrionia</taxon>
        <taxon>Thermodesulfovibrionales</taxon>
        <taxon>Thermodesulfovibrionaceae</taxon>
        <taxon>Thermodesulfovibrio</taxon>
    </lineage>
</organism>
<protein>
    <recommendedName>
        <fullName evidence="2">Basal-body rod modification protein FlgD</fullName>
    </recommendedName>
</protein>
<dbReference type="Proteomes" id="UP000242288">
    <property type="component" value="Unassembled WGS sequence"/>
</dbReference>
<accession>A0A2J6WM06</accession>
<evidence type="ECO:0000256" key="1">
    <source>
        <dbReference type="ARBA" id="ARBA00010577"/>
    </source>
</evidence>
<evidence type="ECO:0000256" key="4">
    <source>
        <dbReference type="ARBA" id="ARBA00024746"/>
    </source>
</evidence>
<reference evidence="5 6" key="1">
    <citation type="submission" date="2018-01" db="EMBL/GenBank/DDBJ databases">
        <title>Metagenomic assembled genomes from two thermal pools in the Uzon Caldera, Kamchatka, Russia.</title>
        <authorList>
            <person name="Wilkins L."/>
            <person name="Ettinger C."/>
        </authorList>
    </citation>
    <scope>NUCLEOTIDE SEQUENCE [LARGE SCALE GENOMIC DNA]</scope>
    <source>
        <strain evidence="5">ZAV-04</strain>
    </source>
</reference>
<evidence type="ECO:0000256" key="2">
    <source>
        <dbReference type="ARBA" id="ARBA00016013"/>
    </source>
</evidence>
<sequence length="137" mass="14905">MADVTSIFNNPLYTVQPKTTGTGNNKIDKEAFLKLLTAQLKYQDPLNPLDNTQFVGQLATFSALEQIINIGDTLNSFISTKTKEDALLVGATLIDKTITTTSSEEFTVKGISYQDGKLKIDVGSKTISLDEIQGIKS</sequence>
<evidence type="ECO:0000256" key="3">
    <source>
        <dbReference type="ARBA" id="ARBA00022795"/>
    </source>
</evidence>
<gene>
    <name evidence="5" type="ORF">C0186_03835</name>
</gene>
<name>A0A2J6WM06_9BACT</name>
<evidence type="ECO:0000313" key="5">
    <source>
        <dbReference type="EMBL" id="PMP71398.1"/>
    </source>
</evidence>
<dbReference type="Pfam" id="PF03963">
    <property type="entry name" value="FlgD"/>
    <property type="match status" value="1"/>
</dbReference>
<dbReference type="AlphaFoldDB" id="A0A2J6WM06"/>
<dbReference type="EMBL" id="PNIO01000030">
    <property type="protein sequence ID" value="PMP71398.1"/>
    <property type="molecule type" value="Genomic_DNA"/>
</dbReference>
<dbReference type="InterPro" id="IPR005648">
    <property type="entry name" value="FlgD"/>
</dbReference>
<dbReference type="GO" id="GO:0044781">
    <property type="term" value="P:bacterial-type flagellum organization"/>
    <property type="evidence" value="ECO:0007669"/>
    <property type="project" value="UniProtKB-KW"/>
</dbReference>